<dbReference type="PROSITE" id="PS51257">
    <property type="entry name" value="PROKAR_LIPOPROTEIN"/>
    <property type="match status" value="1"/>
</dbReference>
<dbReference type="AlphaFoldDB" id="A0A1L6KKB2"/>
<name>A0A1L6KKB2_ACIHA</name>
<evidence type="ECO:0000313" key="3">
    <source>
        <dbReference type="Proteomes" id="UP000294395"/>
    </source>
</evidence>
<evidence type="ECO:0008006" key="5">
    <source>
        <dbReference type="Google" id="ProtNLM"/>
    </source>
</evidence>
<organism evidence="1 4">
    <name type="scientific">Acinetobacter haemolyticus</name>
    <dbReference type="NCBI Taxonomy" id="29430"/>
    <lineage>
        <taxon>Bacteria</taxon>
        <taxon>Pseudomonadati</taxon>
        <taxon>Pseudomonadota</taxon>
        <taxon>Gammaproteobacteria</taxon>
        <taxon>Moraxellales</taxon>
        <taxon>Moraxellaceae</taxon>
        <taxon>Acinetobacter</taxon>
    </lineage>
</organism>
<evidence type="ECO:0000313" key="1">
    <source>
        <dbReference type="EMBL" id="NAR74898.1"/>
    </source>
</evidence>
<reference evidence="1 4" key="2">
    <citation type="submission" date="2019-12" db="EMBL/GenBank/DDBJ databases">
        <title>Acinetobacter haemolyticus comparative genomics.</title>
        <authorList>
            <person name="Castro-Jaimes S."/>
            <person name="Bello-Lopez E."/>
            <person name="Velazquez-Acosta C."/>
            <person name="Volkow-Fernandez P."/>
            <person name="Lozano-Zarain P."/>
            <person name="Castillo Ramirez S."/>
            <person name="Cevallos M.A."/>
        </authorList>
    </citation>
    <scope>NUCLEOTIDE SEQUENCE [LARGE SCALE GENOMIC DNA]</scope>
    <source>
        <strain evidence="1 4">AN10</strain>
    </source>
</reference>
<reference evidence="2 3" key="1">
    <citation type="submission" date="2019-03" db="EMBL/GenBank/DDBJ databases">
        <title>Complete genome sequence of two outbreak-associated Acinetobacter haemolyticus strains.</title>
        <authorList>
            <person name="Bai L."/>
            <person name="Zhang S.-C."/>
            <person name="Deng Y."/>
            <person name="Song C.-C."/>
            <person name="Kang G.-B."/>
            <person name="Dong Y."/>
            <person name="Wang Y."/>
            <person name="Gao F."/>
            <person name="Huang H."/>
        </authorList>
    </citation>
    <scope>NUCLEOTIDE SEQUENCE [LARGE SCALE GENOMIC DNA]</scope>
    <source>
        <strain evidence="2 3">TJR01</strain>
    </source>
</reference>
<dbReference type="STRING" id="29430.AHTJS_03240"/>
<protein>
    <recommendedName>
        <fullName evidence="5">Lipoprotein</fullName>
    </recommendedName>
</protein>
<gene>
    <name evidence="2" type="ORF">AHTJR_03220</name>
    <name evidence="1" type="ORF">GPS52_15820</name>
</gene>
<dbReference type="RefSeq" id="WP_075314890.1">
    <property type="nucleotide sequence ID" value="NZ_CP018871.1"/>
</dbReference>
<dbReference type="EMBL" id="WTTO01000088">
    <property type="protein sequence ID" value="NAR74898.1"/>
    <property type="molecule type" value="Genomic_DNA"/>
</dbReference>
<accession>A0A1L6KKB2</accession>
<evidence type="ECO:0000313" key="2">
    <source>
        <dbReference type="EMBL" id="QBQ15350.1"/>
    </source>
</evidence>
<dbReference type="KEGG" id="ahl:AHTJS_03240"/>
<dbReference type="Proteomes" id="UP000294395">
    <property type="component" value="Chromosome"/>
</dbReference>
<sequence>MKSVLIATILLFLIACSDDKTKSTESIKHQINVEPVIEQQDDRISIKPIKNEKEPSTAILENKQNLNSKSANYTQEEITCFEQALNDWYTFDETLEKPSCKKMNNIGKINNYQCSVEEKVFGSDFEAIRITVQDNRVFAFQTLDQCDEALEMWEANAY</sequence>
<proteinExistence type="predicted"/>
<dbReference type="OrthoDB" id="6705587at2"/>
<evidence type="ECO:0000313" key="4">
    <source>
        <dbReference type="Proteomes" id="UP000451048"/>
    </source>
</evidence>
<dbReference type="Proteomes" id="UP000451048">
    <property type="component" value="Unassembled WGS sequence"/>
</dbReference>
<dbReference type="EMBL" id="CP038009">
    <property type="protein sequence ID" value="QBQ15350.1"/>
    <property type="molecule type" value="Genomic_DNA"/>
</dbReference>